<dbReference type="PANTHER" id="PTHR28255:SF1">
    <property type="entry name" value="UPF0303 PROTEIN YBR137W"/>
    <property type="match status" value="1"/>
</dbReference>
<keyword evidence="3" id="KW-1185">Reference proteome</keyword>
<comment type="similarity">
    <text evidence="1">Belongs to the UPF0303 family.</text>
</comment>
<proteinExistence type="inferred from homology"/>
<name>A0A1X7PN28_9HYPH</name>
<evidence type="ECO:0000256" key="1">
    <source>
        <dbReference type="HAMAP-Rule" id="MF_00761"/>
    </source>
</evidence>
<protein>
    <recommendedName>
        <fullName evidence="1">UPF0303 protein SAMN02982922_4811</fullName>
    </recommendedName>
</protein>
<dbReference type="SUPFAM" id="SSF143744">
    <property type="entry name" value="GlcG-like"/>
    <property type="match status" value="1"/>
</dbReference>
<organism evidence="2 3">
    <name type="scientific">Mesorhizobium australicum</name>
    <dbReference type="NCBI Taxonomy" id="536018"/>
    <lineage>
        <taxon>Bacteria</taxon>
        <taxon>Pseudomonadati</taxon>
        <taxon>Pseudomonadota</taxon>
        <taxon>Alphaproteobacteria</taxon>
        <taxon>Hyphomicrobiales</taxon>
        <taxon>Phyllobacteriaceae</taxon>
        <taxon>Mesorhizobium</taxon>
    </lineage>
</organism>
<dbReference type="EMBL" id="FXBL01000004">
    <property type="protein sequence ID" value="SMH53251.1"/>
    <property type="molecule type" value="Genomic_DNA"/>
</dbReference>
<dbReference type="NCBIfam" id="NF002696">
    <property type="entry name" value="PRK02487.1-5"/>
    <property type="match status" value="1"/>
</dbReference>
<dbReference type="OrthoDB" id="9815315at2"/>
<reference evidence="2 3" key="1">
    <citation type="submission" date="2017-04" db="EMBL/GenBank/DDBJ databases">
        <authorList>
            <person name="Afonso C.L."/>
            <person name="Miller P.J."/>
            <person name="Scott M.A."/>
            <person name="Spackman E."/>
            <person name="Goraichik I."/>
            <person name="Dimitrov K.M."/>
            <person name="Suarez D.L."/>
            <person name="Swayne D.E."/>
        </authorList>
    </citation>
    <scope>NUCLEOTIDE SEQUENCE [LARGE SCALE GENOMIC DNA]</scope>
    <source>
        <strain evidence="2 3">B5P</strain>
    </source>
</reference>
<dbReference type="Gene3D" id="3.30.450.150">
    <property type="entry name" value="Haem-degrading domain"/>
    <property type="match status" value="1"/>
</dbReference>
<dbReference type="RefSeq" id="WP_085466462.1">
    <property type="nucleotide sequence ID" value="NZ_FXBL01000004.1"/>
</dbReference>
<dbReference type="PANTHER" id="PTHR28255">
    <property type="match status" value="1"/>
</dbReference>
<accession>A0A1X7PN28</accession>
<evidence type="ECO:0000313" key="3">
    <source>
        <dbReference type="Proteomes" id="UP000193083"/>
    </source>
</evidence>
<dbReference type="InterPro" id="IPR038084">
    <property type="entry name" value="PduO/GlcC-like_sf"/>
</dbReference>
<sequence length="165" mass="17689">MPAADDIAKIIEQEKALVFDAFDEAAAFELGSALRARALADSLPINIDIRLWDRPLFYAAMPGSRSSNQDWARRKINAVRHFLKPSYRLFLEQGGKDQVIAAHHGLPATDYIFAGGAFPIRVRNAGVIGAVAISGLPSREDHNSVVAVLADLLGADGASLALGPE</sequence>
<evidence type="ECO:0000313" key="2">
    <source>
        <dbReference type="EMBL" id="SMH53251.1"/>
    </source>
</evidence>
<dbReference type="HAMAP" id="MF_00761">
    <property type="entry name" value="UPF0303"/>
    <property type="match status" value="1"/>
</dbReference>
<dbReference type="InterPro" id="IPR005624">
    <property type="entry name" value="PduO/GlcC-like"/>
</dbReference>
<gene>
    <name evidence="2" type="ORF">SAMN02982922_4811</name>
</gene>
<dbReference type="InterPro" id="IPR010371">
    <property type="entry name" value="YBR137W-like"/>
</dbReference>
<dbReference type="PIRSF" id="PIRSF008757">
    <property type="entry name" value="UCP008757"/>
    <property type="match status" value="1"/>
</dbReference>
<dbReference type="Proteomes" id="UP000193083">
    <property type="component" value="Unassembled WGS sequence"/>
</dbReference>
<dbReference type="AlphaFoldDB" id="A0A1X7PN28"/>
<dbReference type="Pfam" id="PF03928">
    <property type="entry name" value="HbpS-like"/>
    <property type="match status" value="1"/>
</dbReference>